<accession>A0ABU1ILV1</accession>
<sequence length="31" mass="3685">MKHWGANIYMLILFGMAILLILLGLFRVWLH</sequence>
<proteinExistence type="predicted"/>
<evidence type="ECO:0000256" key="1">
    <source>
        <dbReference type="SAM" id="Phobius"/>
    </source>
</evidence>
<evidence type="ECO:0000313" key="3">
    <source>
        <dbReference type="Proteomes" id="UP001185012"/>
    </source>
</evidence>
<protein>
    <submittedName>
        <fullName evidence="2">Uncharacterized protein</fullName>
    </submittedName>
</protein>
<organism evidence="2 3">
    <name type="scientific">Desmospora profundinema</name>
    <dbReference type="NCBI Taxonomy" id="1571184"/>
    <lineage>
        <taxon>Bacteria</taxon>
        <taxon>Bacillati</taxon>
        <taxon>Bacillota</taxon>
        <taxon>Bacilli</taxon>
        <taxon>Bacillales</taxon>
        <taxon>Thermoactinomycetaceae</taxon>
        <taxon>Desmospora</taxon>
    </lineage>
</organism>
<keyword evidence="1" id="KW-1133">Transmembrane helix</keyword>
<dbReference type="EMBL" id="JAVDQG010000003">
    <property type="protein sequence ID" value="MDR6225762.1"/>
    <property type="molecule type" value="Genomic_DNA"/>
</dbReference>
<keyword evidence="1" id="KW-0472">Membrane</keyword>
<name>A0ABU1ILV1_9BACL</name>
<keyword evidence="1" id="KW-0812">Transmembrane</keyword>
<dbReference type="Proteomes" id="UP001185012">
    <property type="component" value="Unassembled WGS sequence"/>
</dbReference>
<comment type="caution">
    <text evidence="2">The sequence shown here is derived from an EMBL/GenBank/DDBJ whole genome shotgun (WGS) entry which is preliminary data.</text>
</comment>
<feature type="transmembrane region" description="Helical" evidence="1">
    <location>
        <begin position="6"/>
        <end position="30"/>
    </location>
</feature>
<evidence type="ECO:0000313" key="2">
    <source>
        <dbReference type="EMBL" id="MDR6225762.1"/>
    </source>
</evidence>
<gene>
    <name evidence="2" type="ORF">JOE21_001760</name>
</gene>
<keyword evidence="3" id="KW-1185">Reference proteome</keyword>
<reference evidence="2 3" key="1">
    <citation type="submission" date="2023-07" db="EMBL/GenBank/DDBJ databases">
        <title>Genomic Encyclopedia of Type Strains, Phase IV (KMG-IV): sequencing the most valuable type-strain genomes for metagenomic binning, comparative biology and taxonomic classification.</title>
        <authorList>
            <person name="Goeker M."/>
        </authorList>
    </citation>
    <scope>NUCLEOTIDE SEQUENCE [LARGE SCALE GENOMIC DNA]</scope>
    <source>
        <strain evidence="2 3">DSM 45903</strain>
    </source>
</reference>